<gene>
    <name evidence="1" type="ORF">C483_12308</name>
</gene>
<organism evidence="1 2">
    <name type="scientific">Natrialba hulunbeirensis JCM 10989</name>
    <dbReference type="NCBI Taxonomy" id="1227493"/>
    <lineage>
        <taxon>Archaea</taxon>
        <taxon>Methanobacteriati</taxon>
        <taxon>Methanobacteriota</taxon>
        <taxon>Stenosarchaea group</taxon>
        <taxon>Halobacteria</taxon>
        <taxon>Halobacteriales</taxon>
        <taxon>Natrialbaceae</taxon>
        <taxon>Natrialba</taxon>
    </lineage>
</organism>
<reference evidence="1 2" key="1">
    <citation type="journal article" date="2014" name="PLoS Genet.">
        <title>Phylogenetically driven sequencing of extremely halophilic archaea reveals strategies for static and dynamic osmo-response.</title>
        <authorList>
            <person name="Becker E.A."/>
            <person name="Seitzer P.M."/>
            <person name="Tritt A."/>
            <person name="Larsen D."/>
            <person name="Krusor M."/>
            <person name="Yao A.I."/>
            <person name="Wu D."/>
            <person name="Madern D."/>
            <person name="Eisen J.A."/>
            <person name="Darling A.E."/>
            <person name="Facciotti M.T."/>
        </authorList>
    </citation>
    <scope>NUCLEOTIDE SEQUENCE [LARGE SCALE GENOMIC DNA]</scope>
    <source>
        <strain evidence="1 2">JCM 10989</strain>
    </source>
</reference>
<protein>
    <submittedName>
        <fullName evidence="1">Uncharacterized protein</fullName>
    </submittedName>
</protein>
<keyword evidence="2" id="KW-1185">Reference proteome</keyword>
<proteinExistence type="predicted"/>
<name>L9ZXG1_9EURY</name>
<evidence type="ECO:0000313" key="1">
    <source>
        <dbReference type="EMBL" id="ELY90292.1"/>
    </source>
</evidence>
<dbReference type="PATRIC" id="fig|1227493.4.peg.2463"/>
<comment type="caution">
    <text evidence="1">The sequence shown here is derived from an EMBL/GenBank/DDBJ whole genome shotgun (WGS) entry which is preliminary data.</text>
</comment>
<dbReference type="EMBL" id="AOIM01000035">
    <property type="protein sequence ID" value="ELY90292.1"/>
    <property type="molecule type" value="Genomic_DNA"/>
</dbReference>
<sequence>MLNEVGTIGQTIQLEQPMDVRQEQWADVADAVVSALDELH</sequence>
<accession>L9ZXG1</accession>
<dbReference type="AlphaFoldDB" id="L9ZXG1"/>
<dbReference type="Proteomes" id="UP000011519">
    <property type="component" value="Unassembled WGS sequence"/>
</dbReference>
<evidence type="ECO:0000313" key="2">
    <source>
        <dbReference type="Proteomes" id="UP000011519"/>
    </source>
</evidence>